<accession>A0A4R0MXA6</accession>
<dbReference type="RefSeq" id="WP_131552851.1">
    <property type="nucleotide sequence ID" value="NZ_SJSK01000002.1"/>
</dbReference>
<dbReference type="Proteomes" id="UP000292884">
    <property type="component" value="Unassembled WGS sequence"/>
</dbReference>
<feature type="transmembrane region" description="Helical" evidence="1">
    <location>
        <begin position="146"/>
        <end position="164"/>
    </location>
</feature>
<dbReference type="EMBL" id="SJSK01000002">
    <property type="protein sequence ID" value="TCC91911.1"/>
    <property type="molecule type" value="Genomic_DNA"/>
</dbReference>
<keyword evidence="1" id="KW-0812">Transmembrane</keyword>
<reference evidence="2 3" key="1">
    <citation type="submission" date="2019-02" db="EMBL/GenBank/DDBJ databases">
        <title>Pedobacter sp. RP-1-13 sp. nov., isolated from Arctic soil.</title>
        <authorList>
            <person name="Dahal R.H."/>
        </authorList>
    </citation>
    <scope>NUCLEOTIDE SEQUENCE [LARGE SCALE GENOMIC DNA]</scope>
    <source>
        <strain evidence="2 3">RP-1-13</strain>
    </source>
</reference>
<keyword evidence="1" id="KW-0472">Membrane</keyword>
<comment type="caution">
    <text evidence="2">The sequence shown here is derived from an EMBL/GenBank/DDBJ whole genome shotgun (WGS) entry which is preliminary data.</text>
</comment>
<organism evidence="2 3">
    <name type="scientific">Pedobacter frigiditerrae</name>
    <dbReference type="NCBI Taxonomy" id="2530452"/>
    <lineage>
        <taxon>Bacteria</taxon>
        <taxon>Pseudomonadati</taxon>
        <taxon>Bacteroidota</taxon>
        <taxon>Sphingobacteriia</taxon>
        <taxon>Sphingobacteriales</taxon>
        <taxon>Sphingobacteriaceae</taxon>
        <taxon>Pedobacter</taxon>
    </lineage>
</organism>
<evidence type="ECO:0000313" key="2">
    <source>
        <dbReference type="EMBL" id="TCC91911.1"/>
    </source>
</evidence>
<dbReference type="AlphaFoldDB" id="A0A4R0MXA6"/>
<proteinExistence type="predicted"/>
<keyword evidence="3" id="KW-1185">Reference proteome</keyword>
<keyword evidence="1" id="KW-1133">Transmembrane helix</keyword>
<sequence>MERYLTWNKGIFESNYQIFESGKIKCTLFFDTWRSEAKAISQSKNYRFKDDGLYGTTTQIFDGNNELIGFISYSDWKSKATITLNSGEKYAFEFTNTWHSQWRITNFNDKQINYDSSTSSGTVVSNNDDELMLLIGFYAREHFTKMIMLIIFIIIFLPMISRGIF</sequence>
<evidence type="ECO:0000313" key="3">
    <source>
        <dbReference type="Proteomes" id="UP000292884"/>
    </source>
</evidence>
<name>A0A4R0MXA6_9SPHI</name>
<protein>
    <submittedName>
        <fullName evidence="2">Uncharacterized protein</fullName>
    </submittedName>
</protein>
<dbReference type="OrthoDB" id="955690at2"/>
<gene>
    <name evidence="2" type="ORF">EZ428_09185</name>
</gene>
<evidence type="ECO:0000256" key="1">
    <source>
        <dbReference type="SAM" id="Phobius"/>
    </source>
</evidence>